<evidence type="ECO:0000313" key="4">
    <source>
        <dbReference type="WBParaSite" id="NBR_0000279701-mRNA-1"/>
    </source>
</evidence>
<reference evidence="4" key="1">
    <citation type="submission" date="2017-02" db="UniProtKB">
        <authorList>
            <consortium name="WormBaseParasite"/>
        </authorList>
    </citation>
    <scope>IDENTIFICATION</scope>
</reference>
<dbReference type="EMBL" id="UYSL01003569">
    <property type="protein sequence ID" value="VDL66387.1"/>
    <property type="molecule type" value="Genomic_DNA"/>
</dbReference>
<feature type="region of interest" description="Disordered" evidence="1">
    <location>
        <begin position="95"/>
        <end position="115"/>
    </location>
</feature>
<dbReference type="AlphaFoldDB" id="A0A0N4XJU5"/>
<keyword evidence="3" id="KW-1185">Reference proteome</keyword>
<feature type="region of interest" description="Disordered" evidence="1">
    <location>
        <begin position="1"/>
        <end position="44"/>
    </location>
</feature>
<accession>A0A0N4XJU5</accession>
<evidence type="ECO:0000313" key="3">
    <source>
        <dbReference type="Proteomes" id="UP000271162"/>
    </source>
</evidence>
<feature type="compositionally biased region" description="Basic residues" evidence="1">
    <location>
        <begin position="159"/>
        <end position="175"/>
    </location>
</feature>
<protein>
    <submittedName>
        <fullName evidence="4">Serine/arginine repetitive matrix protein 2-like</fullName>
    </submittedName>
</protein>
<gene>
    <name evidence="2" type="ORF">NBR_LOCUS2798</name>
</gene>
<reference evidence="2 3" key="2">
    <citation type="submission" date="2018-11" db="EMBL/GenBank/DDBJ databases">
        <authorList>
            <consortium name="Pathogen Informatics"/>
        </authorList>
    </citation>
    <scope>NUCLEOTIDE SEQUENCE [LARGE SCALE GENOMIC DNA]</scope>
</reference>
<dbReference type="WBParaSite" id="NBR_0000279701-mRNA-1">
    <property type="protein sequence ID" value="NBR_0000279701-mRNA-1"/>
    <property type="gene ID" value="NBR_0000279701"/>
</dbReference>
<organism evidence="4">
    <name type="scientific">Nippostrongylus brasiliensis</name>
    <name type="common">Rat hookworm</name>
    <dbReference type="NCBI Taxonomy" id="27835"/>
    <lineage>
        <taxon>Eukaryota</taxon>
        <taxon>Metazoa</taxon>
        <taxon>Ecdysozoa</taxon>
        <taxon>Nematoda</taxon>
        <taxon>Chromadorea</taxon>
        <taxon>Rhabditida</taxon>
        <taxon>Rhabditina</taxon>
        <taxon>Rhabditomorpha</taxon>
        <taxon>Strongyloidea</taxon>
        <taxon>Heligmosomidae</taxon>
        <taxon>Nippostrongylus</taxon>
    </lineage>
</organism>
<sequence>MTIRRRRRRKMRRTIRRRKTKRRKTMRNRRTRTRRTRRIGTKRKKSIRRRTAVTRTKMMRSRRIRTRRTRRASIKRKKSIRRRTAATRTMMMRSRRTRIRKTRRTSTKRKISIRRRTAAKKTIATRRKISVRSIRRKRSKSTKNPAPVIQANQIQVRREKTRKKAQKARRRRTPPKNRPLVKNQLNPQAPQQLHHRQQQRLPRKEMRLKYLNRFFFVCYVQQEQSTVWCFESDSNILDIDELLFGCSVSNDPGKHLSRISTNFVASTRDYIICYLKQKGLKKEQR</sequence>
<evidence type="ECO:0000256" key="1">
    <source>
        <dbReference type="SAM" id="MobiDB-lite"/>
    </source>
</evidence>
<dbReference type="Proteomes" id="UP000271162">
    <property type="component" value="Unassembled WGS sequence"/>
</dbReference>
<feature type="region of interest" description="Disordered" evidence="1">
    <location>
        <begin position="155"/>
        <end position="200"/>
    </location>
</feature>
<evidence type="ECO:0000313" key="2">
    <source>
        <dbReference type="EMBL" id="VDL66387.1"/>
    </source>
</evidence>
<name>A0A0N4XJU5_NIPBR</name>
<proteinExistence type="predicted"/>